<dbReference type="OrthoDB" id="10399674at2759"/>
<sequence length="234" mass="25980">MGRSALWINSKLSIDGPYFTNRLSPSTYRAVAFPASKHFMKKDRKGVPSFDRELTKINSSRYLGPLIASTKETKYAVFSPLVLQSVDLSEFKTESSMVQVESIYRPFFSACVEAGNVDANLLEGLRILCQEGPTESGFAMVAMSHPHSISATFVTGVFRICAGQYESGIETISHIWNLVLRWEDAVVVADMVMEQIVRMGPAGAGIYFNSFHYPVDDIPHCTYIHCAADNVCED</sequence>
<keyword evidence="2" id="KW-1185">Reference proteome</keyword>
<dbReference type="EMBL" id="JAEFBJ010000009">
    <property type="protein sequence ID" value="KAG7572604.1"/>
    <property type="molecule type" value="Genomic_DNA"/>
</dbReference>
<reference evidence="1 2" key="1">
    <citation type="submission" date="2020-12" db="EMBL/GenBank/DDBJ databases">
        <title>Concerted genomic and epigenomic changes stabilize Arabidopsis allopolyploids.</title>
        <authorList>
            <person name="Chen Z."/>
        </authorList>
    </citation>
    <scope>NUCLEOTIDE SEQUENCE [LARGE SCALE GENOMIC DNA]</scope>
    <source>
        <strain evidence="1">As9502</strain>
        <tissue evidence="1">Leaf</tissue>
    </source>
</reference>
<comment type="caution">
    <text evidence="1">The sequence shown here is derived from an EMBL/GenBank/DDBJ whole genome shotgun (WGS) entry which is preliminary data.</text>
</comment>
<evidence type="ECO:0000313" key="1">
    <source>
        <dbReference type="EMBL" id="KAG7572604.1"/>
    </source>
</evidence>
<dbReference type="Proteomes" id="UP000694251">
    <property type="component" value="Chromosome 9"/>
</dbReference>
<evidence type="ECO:0000313" key="2">
    <source>
        <dbReference type="Proteomes" id="UP000694251"/>
    </source>
</evidence>
<protein>
    <submittedName>
        <fullName evidence="1">Uncharacterized protein</fullName>
    </submittedName>
</protein>
<accession>A0A8T2AI22</accession>
<organism evidence="1 2">
    <name type="scientific">Arabidopsis suecica</name>
    <name type="common">Swedish thale-cress</name>
    <name type="synonym">Cardaminopsis suecica</name>
    <dbReference type="NCBI Taxonomy" id="45249"/>
    <lineage>
        <taxon>Eukaryota</taxon>
        <taxon>Viridiplantae</taxon>
        <taxon>Streptophyta</taxon>
        <taxon>Embryophyta</taxon>
        <taxon>Tracheophyta</taxon>
        <taxon>Spermatophyta</taxon>
        <taxon>Magnoliopsida</taxon>
        <taxon>eudicotyledons</taxon>
        <taxon>Gunneridae</taxon>
        <taxon>Pentapetalae</taxon>
        <taxon>rosids</taxon>
        <taxon>malvids</taxon>
        <taxon>Brassicales</taxon>
        <taxon>Brassicaceae</taxon>
        <taxon>Camelineae</taxon>
        <taxon>Arabidopsis</taxon>
    </lineage>
</organism>
<proteinExistence type="predicted"/>
<dbReference type="AlphaFoldDB" id="A0A8T2AI22"/>
<gene>
    <name evidence="1" type="ORF">ISN44_As09g009640</name>
</gene>
<name>A0A8T2AI22_ARASU</name>